<dbReference type="PANTHER" id="PTHR44755:SF8">
    <property type="entry name" value="RECEPTOR LIGAND BINDING REGION DOMAIN-CONTAINING PROTEIN"/>
    <property type="match status" value="1"/>
</dbReference>
<reference evidence="8" key="1">
    <citation type="submission" date="2017-02" db="UniProtKB">
        <authorList>
            <consortium name="WormBaseParasite"/>
        </authorList>
    </citation>
    <scope>IDENTIFICATION</scope>
</reference>
<dbReference type="Gene3D" id="3.40.50.2300">
    <property type="match status" value="2"/>
</dbReference>
<dbReference type="AlphaFoldDB" id="A0A0N4VW77"/>
<dbReference type="GO" id="GO:0017046">
    <property type="term" value="F:peptide hormone binding"/>
    <property type="evidence" value="ECO:0007669"/>
    <property type="project" value="TreeGrafter"/>
</dbReference>
<evidence type="ECO:0000256" key="2">
    <source>
        <dbReference type="ARBA" id="ARBA00022692"/>
    </source>
</evidence>
<keyword evidence="7" id="KW-1185">Reference proteome</keyword>
<dbReference type="GO" id="GO:0038023">
    <property type="term" value="F:signaling receptor activity"/>
    <property type="evidence" value="ECO:0007669"/>
    <property type="project" value="TreeGrafter"/>
</dbReference>
<reference evidence="6 7" key="2">
    <citation type="submission" date="2018-11" db="EMBL/GenBank/DDBJ databases">
        <authorList>
            <consortium name="Pathogen Informatics"/>
        </authorList>
    </citation>
    <scope>NUCLEOTIDE SEQUENCE [LARGE SCALE GENOMIC DNA]</scope>
    <source>
        <strain evidence="6 7">MHpl1</strain>
    </source>
</reference>
<evidence type="ECO:0000256" key="4">
    <source>
        <dbReference type="ARBA" id="ARBA00023136"/>
    </source>
</evidence>
<name>A0A0N4VW77_HAEPC</name>
<dbReference type="SUPFAM" id="SSF53822">
    <property type="entry name" value="Periplasmic binding protein-like I"/>
    <property type="match status" value="1"/>
</dbReference>
<keyword evidence="4" id="KW-0472">Membrane</keyword>
<dbReference type="EMBL" id="UZAF01002119">
    <property type="protein sequence ID" value="VDO10057.1"/>
    <property type="molecule type" value="Genomic_DNA"/>
</dbReference>
<evidence type="ECO:0000256" key="3">
    <source>
        <dbReference type="ARBA" id="ARBA00022989"/>
    </source>
</evidence>
<gene>
    <name evidence="6" type="ORF">HPLM_LOCUS1545</name>
</gene>
<organism evidence="8">
    <name type="scientific">Haemonchus placei</name>
    <name type="common">Barber's pole worm</name>
    <dbReference type="NCBI Taxonomy" id="6290"/>
    <lineage>
        <taxon>Eukaryota</taxon>
        <taxon>Metazoa</taxon>
        <taxon>Ecdysozoa</taxon>
        <taxon>Nematoda</taxon>
        <taxon>Chromadorea</taxon>
        <taxon>Rhabditida</taxon>
        <taxon>Rhabditina</taxon>
        <taxon>Rhabditomorpha</taxon>
        <taxon>Strongyloidea</taxon>
        <taxon>Trichostrongylidae</taxon>
        <taxon>Haemonchus</taxon>
    </lineage>
</organism>
<comment type="subcellular location">
    <subcellularLocation>
        <location evidence="1">Membrane</location>
    </subcellularLocation>
</comment>
<dbReference type="Pfam" id="PF01094">
    <property type="entry name" value="ANF_receptor"/>
    <property type="match status" value="1"/>
</dbReference>
<dbReference type="GO" id="GO:0007165">
    <property type="term" value="P:signal transduction"/>
    <property type="evidence" value="ECO:0007669"/>
    <property type="project" value="TreeGrafter"/>
</dbReference>
<dbReference type="InterPro" id="IPR028082">
    <property type="entry name" value="Peripla_BP_I"/>
</dbReference>
<protein>
    <submittedName>
        <fullName evidence="8">ANF_receptor domain-containing protein</fullName>
    </submittedName>
</protein>
<evidence type="ECO:0000259" key="5">
    <source>
        <dbReference type="Pfam" id="PF01094"/>
    </source>
</evidence>
<keyword evidence="3" id="KW-1133">Transmembrane helix</keyword>
<dbReference type="Proteomes" id="UP000268014">
    <property type="component" value="Unassembled WGS sequence"/>
</dbReference>
<dbReference type="OrthoDB" id="1890790at2759"/>
<dbReference type="InterPro" id="IPR001828">
    <property type="entry name" value="ANF_lig-bd_rcpt"/>
</dbReference>
<evidence type="ECO:0000313" key="6">
    <source>
        <dbReference type="EMBL" id="VDO10057.1"/>
    </source>
</evidence>
<dbReference type="GO" id="GO:0016020">
    <property type="term" value="C:membrane"/>
    <property type="evidence" value="ECO:0007669"/>
    <property type="project" value="UniProtKB-SubCell"/>
</dbReference>
<dbReference type="InterPro" id="IPR052612">
    <property type="entry name" value="ANP_Clearance_Receptor"/>
</dbReference>
<evidence type="ECO:0000313" key="8">
    <source>
        <dbReference type="WBParaSite" id="HPLM_0000154701-mRNA-1"/>
    </source>
</evidence>
<evidence type="ECO:0000313" key="7">
    <source>
        <dbReference type="Proteomes" id="UP000268014"/>
    </source>
</evidence>
<proteinExistence type="predicted"/>
<dbReference type="PANTHER" id="PTHR44755">
    <property type="entry name" value="NATRIURETIC PEPTIDE RECEPTOR 3-RELATED"/>
    <property type="match status" value="1"/>
</dbReference>
<dbReference type="STRING" id="6290.A0A0N4VW77"/>
<keyword evidence="2" id="KW-0812">Transmembrane</keyword>
<sequence length="126" mass="13996">MDAVARMSAIWNIPIIGYMAASNSLSDKKAYPTLARVSIRTTSSLAEATTALLRHYGWNKVAIVTNLGGLAYDRTVAFEEVFHARQIRVVKKVHSFLDDGKEMGRRKLKGIHFQPAHLDERVGSAI</sequence>
<accession>A0A0N4VW77</accession>
<dbReference type="WBParaSite" id="HPLM_0000154701-mRNA-1">
    <property type="protein sequence ID" value="HPLM_0000154701-mRNA-1"/>
    <property type="gene ID" value="HPLM_0000154701"/>
</dbReference>
<feature type="domain" description="Receptor ligand binding region" evidence="5">
    <location>
        <begin position="2"/>
        <end position="93"/>
    </location>
</feature>
<evidence type="ECO:0000256" key="1">
    <source>
        <dbReference type="ARBA" id="ARBA00004370"/>
    </source>
</evidence>